<evidence type="ECO:0000313" key="2">
    <source>
        <dbReference type="EMBL" id="CRK27523.1"/>
    </source>
</evidence>
<keyword evidence="3" id="KW-1185">Reference proteome</keyword>
<dbReference type="AlphaFoldDB" id="A0A0G4LZM1"/>
<accession>A0A0G4LZM1</accession>
<feature type="region of interest" description="Disordered" evidence="1">
    <location>
        <begin position="44"/>
        <end position="81"/>
    </location>
</feature>
<feature type="region of interest" description="Disordered" evidence="1">
    <location>
        <begin position="213"/>
        <end position="240"/>
    </location>
</feature>
<feature type="compositionally biased region" description="Basic residues" evidence="1">
    <location>
        <begin position="66"/>
        <end position="77"/>
    </location>
</feature>
<protein>
    <submittedName>
        <fullName evidence="2">Uncharacterized protein</fullName>
    </submittedName>
</protein>
<reference evidence="2 3" key="1">
    <citation type="submission" date="2015-05" db="EMBL/GenBank/DDBJ databases">
        <authorList>
            <person name="Wang D.B."/>
            <person name="Wang M."/>
        </authorList>
    </citation>
    <scope>NUCLEOTIDE SEQUENCE [LARGE SCALE GENOMIC DNA]</scope>
    <source>
        <strain evidence="2">VL1</strain>
    </source>
</reference>
<evidence type="ECO:0000313" key="3">
    <source>
        <dbReference type="Proteomes" id="UP000044602"/>
    </source>
</evidence>
<name>A0A0G4LZM1_VERLO</name>
<dbReference type="EMBL" id="CVQH01020418">
    <property type="protein sequence ID" value="CRK27523.1"/>
    <property type="molecule type" value="Genomic_DNA"/>
</dbReference>
<evidence type="ECO:0000256" key="1">
    <source>
        <dbReference type="SAM" id="MobiDB-lite"/>
    </source>
</evidence>
<dbReference type="Proteomes" id="UP000044602">
    <property type="component" value="Unassembled WGS sequence"/>
</dbReference>
<organism evidence="2 3">
    <name type="scientific">Verticillium longisporum</name>
    <name type="common">Verticillium dahliae var. longisporum</name>
    <dbReference type="NCBI Taxonomy" id="100787"/>
    <lineage>
        <taxon>Eukaryota</taxon>
        <taxon>Fungi</taxon>
        <taxon>Dikarya</taxon>
        <taxon>Ascomycota</taxon>
        <taxon>Pezizomycotina</taxon>
        <taxon>Sordariomycetes</taxon>
        <taxon>Hypocreomycetidae</taxon>
        <taxon>Glomerellales</taxon>
        <taxon>Plectosphaerellaceae</taxon>
        <taxon>Verticillium</taxon>
    </lineage>
</organism>
<gene>
    <name evidence="2" type="ORF">BN1708_004413</name>
</gene>
<sequence length="240" mass="25687">MSSGQAGGDRVDRDAAAAELEREVAAEVDDGGLAGAVAVGAGLAERADAEAGDRRRDDDAAGVVARRPHLQQRRKVADRREHGLDVEVHDLGEGPVGVAVERLAPRRARVGEQQVHVRRVLLDRRQQRRDALGGGNVGGRRDGDGAGREVRERVELFAGRVAGCRFAGRDEDLGGAGLQDAGGFAWAQVSACGLTQFAGWRDEGREGRKHDAYADAACRPRPREPPVMTATLPLREKREG</sequence>
<feature type="compositionally biased region" description="Basic and acidic residues" evidence="1">
    <location>
        <begin position="45"/>
        <end position="59"/>
    </location>
</feature>
<proteinExistence type="predicted"/>